<evidence type="ECO:0000256" key="5">
    <source>
        <dbReference type="ARBA" id="ARBA00022679"/>
    </source>
</evidence>
<keyword evidence="5" id="KW-0808">Transferase</keyword>
<evidence type="ECO:0000256" key="9">
    <source>
        <dbReference type="ARBA" id="ARBA00023136"/>
    </source>
</evidence>
<evidence type="ECO:0000256" key="10">
    <source>
        <dbReference type="RuleBase" id="RU362022"/>
    </source>
</evidence>
<comment type="catalytic activity">
    <reaction evidence="10">
        <text>[protein]-C-terminal S-[(2E,6E)-farnesyl]-L-cysteine + S-adenosyl-L-methionine = [protein]-C-terminal S-[(2E,6E)-farnesyl]-L-cysteine methyl ester + S-adenosyl-L-homocysteine</text>
        <dbReference type="Rhea" id="RHEA:21672"/>
        <dbReference type="Rhea" id="RHEA-COMP:12125"/>
        <dbReference type="Rhea" id="RHEA-COMP:12126"/>
        <dbReference type="ChEBI" id="CHEBI:57856"/>
        <dbReference type="ChEBI" id="CHEBI:59789"/>
        <dbReference type="ChEBI" id="CHEBI:90510"/>
        <dbReference type="ChEBI" id="CHEBI:90511"/>
        <dbReference type="EC" id="2.1.1.100"/>
    </reaction>
</comment>
<feature type="transmembrane region" description="Helical" evidence="10">
    <location>
        <begin position="143"/>
        <end position="166"/>
    </location>
</feature>
<comment type="similarity">
    <text evidence="2 10">Belongs to the class VI-like SAM-binding methyltransferase superfamily. Isoprenylcysteine carboxyl methyltransferase family.</text>
</comment>
<evidence type="ECO:0000256" key="2">
    <source>
        <dbReference type="ARBA" id="ARBA00009140"/>
    </source>
</evidence>
<dbReference type="Pfam" id="PF04140">
    <property type="entry name" value="ICMT"/>
    <property type="match status" value="1"/>
</dbReference>
<keyword evidence="4 10" id="KW-0489">Methyltransferase</keyword>
<dbReference type="PROSITE" id="PS51564">
    <property type="entry name" value="SAM_ICMT"/>
    <property type="match status" value="1"/>
</dbReference>
<evidence type="ECO:0000256" key="7">
    <source>
        <dbReference type="ARBA" id="ARBA00022692"/>
    </source>
</evidence>
<feature type="transmembrane region" description="Helical" evidence="10">
    <location>
        <begin position="84"/>
        <end position="100"/>
    </location>
</feature>
<dbReference type="GO" id="GO:0032259">
    <property type="term" value="P:methylation"/>
    <property type="evidence" value="ECO:0007669"/>
    <property type="project" value="UniProtKB-KW"/>
</dbReference>
<protein>
    <recommendedName>
        <fullName evidence="3 10">Protein-S-isoprenylcysteine O-methyltransferase</fullName>
        <ecNumber evidence="3 10">2.1.1.100</ecNumber>
    </recommendedName>
</protein>
<feature type="transmembrane region" description="Helical" evidence="10">
    <location>
        <begin position="59"/>
        <end position="77"/>
    </location>
</feature>
<evidence type="ECO:0000256" key="8">
    <source>
        <dbReference type="ARBA" id="ARBA00022989"/>
    </source>
</evidence>
<dbReference type="InterPro" id="IPR007269">
    <property type="entry name" value="ICMT_MeTrfase"/>
</dbReference>
<keyword evidence="8 10" id="KW-1133">Transmembrane helix</keyword>
<evidence type="ECO:0000256" key="6">
    <source>
        <dbReference type="ARBA" id="ARBA00022691"/>
    </source>
</evidence>
<reference evidence="11" key="1">
    <citation type="journal article" date="2020" name="J. Eukaryot. Microbiol.">
        <title>De novo Sequencing, Assembly and Annotation of the Transcriptome for the Free-Living Testate Amoeba Arcella intermedia.</title>
        <authorList>
            <person name="Ribeiro G.M."/>
            <person name="Porfirio-Sousa A.L."/>
            <person name="Maurer-Alcala X.X."/>
            <person name="Katz L.A."/>
            <person name="Lahr D.J.G."/>
        </authorList>
    </citation>
    <scope>NUCLEOTIDE SEQUENCE</scope>
</reference>
<dbReference type="Gene3D" id="1.20.120.1630">
    <property type="match status" value="1"/>
</dbReference>
<evidence type="ECO:0000256" key="4">
    <source>
        <dbReference type="ARBA" id="ARBA00022603"/>
    </source>
</evidence>
<proteinExistence type="inferred from homology"/>
<keyword evidence="7 10" id="KW-0812">Transmembrane</keyword>
<dbReference type="GO" id="GO:0004671">
    <property type="term" value="F:protein C-terminal S-isoprenylcysteine carboxyl O-methyltransferase activity"/>
    <property type="evidence" value="ECO:0007669"/>
    <property type="project" value="UniProtKB-EC"/>
</dbReference>
<keyword evidence="6 10" id="KW-0949">S-adenosyl-L-methionine</keyword>
<name>A0A6B2LIS4_9EUKA</name>
<evidence type="ECO:0000256" key="3">
    <source>
        <dbReference type="ARBA" id="ARBA00012151"/>
    </source>
</evidence>
<keyword evidence="10" id="KW-0256">Endoplasmic reticulum</keyword>
<dbReference type="EMBL" id="GIBP01008013">
    <property type="protein sequence ID" value="NDV36982.1"/>
    <property type="molecule type" value="Transcribed_RNA"/>
</dbReference>
<organism evidence="11">
    <name type="scientific">Arcella intermedia</name>
    <dbReference type="NCBI Taxonomy" id="1963864"/>
    <lineage>
        <taxon>Eukaryota</taxon>
        <taxon>Amoebozoa</taxon>
        <taxon>Tubulinea</taxon>
        <taxon>Elardia</taxon>
        <taxon>Arcellinida</taxon>
        <taxon>Sphaerothecina</taxon>
        <taxon>Arcellidae</taxon>
        <taxon>Arcella</taxon>
    </lineage>
</organism>
<evidence type="ECO:0000313" key="11">
    <source>
        <dbReference type="EMBL" id="NDV36982.1"/>
    </source>
</evidence>
<dbReference type="EC" id="2.1.1.100" evidence="3 10"/>
<dbReference type="AlphaFoldDB" id="A0A6B2LIS4"/>
<dbReference type="GO" id="GO:0005789">
    <property type="term" value="C:endoplasmic reticulum membrane"/>
    <property type="evidence" value="ECO:0007669"/>
    <property type="project" value="UniProtKB-SubCell"/>
</dbReference>
<dbReference type="InterPro" id="IPR025770">
    <property type="entry name" value="PPMT_MeTrfase"/>
</dbReference>
<dbReference type="PANTHER" id="PTHR12714:SF9">
    <property type="entry name" value="PROTEIN-S-ISOPRENYLCYSTEINE O-METHYLTRANSFERASE"/>
    <property type="match status" value="1"/>
</dbReference>
<sequence>MGCMGGIGLCLAVWSENYLDFGLYLFFLSTYHLLEYQYVMLFHPNELSSSSFMLRPNAHYKYAIGFSVVEYLVENSFFAWKRKAALVVVGVAMVVVGQVFRSGAMWTAGNNFHHLIRTQRVKGHQLITSGLYSFCRHPSYLGWFLWAVGTQVMLMNPISVVAWIVVLWRFFNDRIRCAFAVFIEVDCCM</sequence>
<keyword evidence="9 10" id="KW-0472">Membrane</keyword>
<dbReference type="PANTHER" id="PTHR12714">
    <property type="entry name" value="PROTEIN-S ISOPRENYLCYSTEINE O-METHYLTRANSFERASE"/>
    <property type="match status" value="1"/>
</dbReference>
<feature type="transmembrane region" description="Helical" evidence="10">
    <location>
        <begin position="21"/>
        <end position="39"/>
    </location>
</feature>
<accession>A0A6B2LIS4</accession>
<comment type="subcellular location">
    <subcellularLocation>
        <location evidence="10">Endoplasmic reticulum membrane</location>
        <topology evidence="10">Multi-pass membrane protein</topology>
    </subcellularLocation>
    <subcellularLocation>
        <location evidence="1">Membrane</location>
        <topology evidence="1">Multi-pass membrane protein</topology>
    </subcellularLocation>
</comment>
<evidence type="ECO:0000256" key="1">
    <source>
        <dbReference type="ARBA" id="ARBA00004141"/>
    </source>
</evidence>